<name>A0A0F9XCX7_9ZZZZ</name>
<keyword evidence="4" id="KW-0472">Membrane</keyword>
<sequence>MESRTGYLSLVLALGAFAISVTTAALVGLLVLAQQADLSTGVKDLQSKLDLIQTDLKDSKQRISELDRGLTALVQVADIDEEAFVAAFNQDNEAGSVSSADVTPNAVPEAPLEIAQVELSGAAGSTGELPAPVDDNPFGDVAGLELGDSESPIQLVAVPSDPVSPEQVDTIMARRISENWRRPAGDVTGLKAVLKIELDREGVLKVVEVTRSSGNTEFDSSAKQAIEQIQSIAEVAMLSDEDYQKFYASRSLMFAPAGG</sequence>
<keyword evidence="3" id="KW-1133">Transmembrane helix</keyword>
<dbReference type="NCBIfam" id="TIGR01352">
    <property type="entry name" value="tonB_Cterm"/>
    <property type="match status" value="1"/>
</dbReference>
<protein>
    <recommendedName>
        <fullName evidence="6">TonB C-terminal domain-containing protein</fullName>
    </recommendedName>
</protein>
<comment type="caution">
    <text evidence="5">The sequence shown here is derived from an EMBL/GenBank/DDBJ whole genome shotgun (WGS) entry which is preliminary data.</text>
</comment>
<comment type="subcellular location">
    <subcellularLocation>
        <location evidence="1">Membrane</location>
        <topology evidence="1">Single-pass membrane protein</topology>
    </subcellularLocation>
</comment>
<gene>
    <name evidence="5" type="ORF">LCGC14_0237500</name>
</gene>
<dbReference type="AlphaFoldDB" id="A0A0F9XCX7"/>
<organism evidence="5">
    <name type="scientific">marine sediment metagenome</name>
    <dbReference type="NCBI Taxonomy" id="412755"/>
    <lineage>
        <taxon>unclassified sequences</taxon>
        <taxon>metagenomes</taxon>
        <taxon>ecological metagenomes</taxon>
    </lineage>
</organism>
<dbReference type="InterPro" id="IPR006260">
    <property type="entry name" value="TonB/TolA_C"/>
</dbReference>
<evidence type="ECO:0000256" key="2">
    <source>
        <dbReference type="ARBA" id="ARBA00022692"/>
    </source>
</evidence>
<reference evidence="5" key="1">
    <citation type="journal article" date="2015" name="Nature">
        <title>Complex archaea that bridge the gap between prokaryotes and eukaryotes.</title>
        <authorList>
            <person name="Spang A."/>
            <person name="Saw J.H."/>
            <person name="Jorgensen S.L."/>
            <person name="Zaremba-Niedzwiedzka K."/>
            <person name="Martijn J."/>
            <person name="Lind A.E."/>
            <person name="van Eijk R."/>
            <person name="Schleper C."/>
            <person name="Guy L."/>
            <person name="Ettema T.J."/>
        </authorList>
    </citation>
    <scope>NUCLEOTIDE SEQUENCE</scope>
</reference>
<dbReference type="GO" id="GO:0016020">
    <property type="term" value="C:membrane"/>
    <property type="evidence" value="ECO:0007669"/>
    <property type="project" value="UniProtKB-SubCell"/>
</dbReference>
<evidence type="ECO:0000256" key="3">
    <source>
        <dbReference type="ARBA" id="ARBA00022989"/>
    </source>
</evidence>
<evidence type="ECO:0000256" key="1">
    <source>
        <dbReference type="ARBA" id="ARBA00004167"/>
    </source>
</evidence>
<evidence type="ECO:0008006" key="6">
    <source>
        <dbReference type="Google" id="ProtNLM"/>
    </source>
</evidence>
<dbReference type="SUPFAM" id="SSF74653">
    <property type="entry name" value="TolA/TonB C-terminal domain"/>
    <property type="match status" value="1"/>
</dbReference>
<evidence type="ECO:0000313" key="5">
    <source>
        <dbReference type="EMBL" id="KKN89618.1"/>
    </source>
</evidence>
<proteinExistence type="predicted"/>
<evidence type="ECO:0000256" key="4">
    <source>
        <dbReference type="ARBA" id="ARBA00023136"/>
    </source>
</evidence>
<dbReference type="EMBL" id="LAZR01000117">
    <property type="protein sequence ID" value="KKN89618.1"/>
    <property type="molecule type" value="Genomic_DNA"/>
</dbReference>
<keyword evidence="2" id="KW-0812">Transmembrane</keyword>
<dbReference type="Gene3D" id="3.30.1150.10">
    <property type="match status" value="1"/>
</dbReference>
<dbReference type="Pfam" id="PF13103">
    <property type="entry name" value="TonB_2"/>
    <property type="match status" value="1"/>
</dbReference>
<accession>A0A0F9XCX7</accession>